<evidence type="ECO:0000313" key="2">
    <source>
        <dbReference type="EMBL" id="CAD5119826.1"/>
    </source>
</evidence>
<dbReference type="EMBL" id="CAJFCJ010000011">
    <property type="protein sequence ID" value="CAD5119826.1"/>
    <property type="molecule type" value="Genomic_DNA"/>
</dbReference>
<accession>A0A7I8VWA2</accession>
<proteinExistence type="predicted"/>
<dbReference type="InterPro" id="IPR014825">
    <property type="entry name" value="DNA_alkylation"/>
</dbReference>
<evidence type="ECO:0000313" key="3">
    <source>
        <dbReference type="Proteomes" id="UP000549394"/>
    </source>
</evidence>
<dbReference type="Proteomes" id="UP000549394">
    <property type="component" value="Unassembled WGS sequence"/>
</dbReference>
<reference evidence="2 3" key="1">
    <citation type="submission" date="2020-08" db="EMBL/GenBank/DDBJ databases">
        <authorList>
            <person name="Hejnol A."/>
        </authorList>
    </citation>
    <scope>NUCLEOTIDE SEQUENCE [LARGE SCALE GENOMIC DNA]</scope>
</reference>
<dbReference type="PANTHER" id="PTHR34070">
    <property type="entry name" value="ARMADILLO-TYPE FOLD"/>
    <property type="match status" value="1"/>
</dbReference>
<evidence type="ECO:0000256" key="1">
    <source>
        <dbReference type="SAM" id="MobiDB-lite"/>
    </source>
</evidence>
<dbReference type="PANTHER" id="PTHR34070:SF1">
    <property type="entry name" value="DNA ALKYLATION REPAIR PROTEIN"/>
    <property type="match status" value="1"/>
</dbReference>
<dbReference type="Gene3D" id="1.25.10.90">
    <property type="match status" value="1"/>
</dbReference>
<dbReference type="OrthoDB" id="429969at2759"/>
<comment type="caution">
    <text evidence="2">The sequence shown here is derived from an EMBL/GenBank/DDBJ whole genome shotgun (WGS) entry which is preliminary data.</text>
</comment>
<sequence>MLLRMASVSPKILRKVPTSRNVSKSSKVRATRKSKRTSSEHEVYEKAIKQKKNDKSCPEDFIKVLKGVFKQNGEAKKKDFMQKYMKEKFPVYGLYAPERRQLQKEFMIEPDDRNEMYEVLKLCWNDDYREIQYFGIDYAVKFLKIFSGVNASEGEESLKLCYFLISTKSWWDTVDLLSSKVVGHLVKTYPNLQPTMDEWCEDENMWIRRASILYQLNYNKNTDSEILFRYCKTLANEKDFFIRKALGWALRNYGRFQGKIVKNFVTENQDILSNLTIKEALKNIK</sequence>
<dbReference type="Pfam" id="PF08713">
    <property type="entry name" value="DNA_alkylation"/>
    <property type="match status" value="1"/>
</dbReference>
<organism evidence="2 3">
    <name type="scientific">Dimorphilus gyrociliatus</name>
    <dbReference type="NCBI Taxonomy" id="2664684"/>
    <lineage>
        <taxon>Eukaryota</taxon>
        <taxon>Metazoa</taxon>
        <taxon>Spiralia</taxon>
        <taxon>Lophotrochozoa</taxon>
        <taxon>Annelida</taxon>
        <taxon>Polychaeta</taxon>
        <taxon>Polychaeta incertae sedis</taxon>
        <taxon>Dinophilidae</taxon>
        <taxon>Dimorphilus</taxon>
    </lineage>
</organism>
<feature type="compositionally biased region" description="Basic residues" evidence="1">
    <location>
        <begin position="26"/>
        <end position="36"/>
    </location>
</feature>
<dbReference type="SUPFAM" id="SSF48371">
    <property type="entry name" value="ARM repeat"/>
    <property type="match status" value="1"/>
</dbReference>
<dbReference type="CDD" id="cd07064">
    <property type="entry name" value="AlkD_like_1"/>
    <property type="match status" value="1"/>
</dbReference>
<dbReference type="InterPro" id="IPR016024">
    <property type="entry name" value="ARM-type_fold"/>
</dbReference>
<gene>
    <name evidence="2" type="ORF">DGYR_LOCUS8013</name>
</gene>
<protein>
    <submittedName>
        <fullName evidence="2">DgyrCDS8409</fullName>
    </submittedName>
</protein>
<dbReference type="AlphaFoldDB" id="A0A7I8VWA2"/>
<feature type="region of interest" description="Disordered" evidence="1">
    <location>
        <begin position="16"/>
        <end position="42"/>
    </location>
</feature>
<keyword evidence="3" id="KW-1185">Reference proteome</keyword>
<name>A0A7I8VWA2_9ANNE</name>